<dbReference type="Proteomes" id="UP000000422">
    <property type="component" value="Chromosome"/>
</dbReference>
<proteinExistence type="inferred from homology"/>
<comment type="subunit">
    <text evidence="6">Part of the FGAM synthase complex composed of 1 PurL, 1 PurQ and 2 PurS subunits.</text>
</comment>
<dbReference type="NCBIfam" id="TIGR00302">
    <property type="entry name" value="phosphoribosylformylglycinamidine synthase subunit PurS"/>
    <property type="match status" value="1"/>
</dbReference>
<dbReference type="KEGG" id="wsu:WS0606"/>
<dbReference type="GO" id="GO:0005524">
    <property type="term" value="F:ATP binding"/>
    <property type="evidence" value="ECO:0007669"/>
    <property type="project" value="UniProtKB-UniRule"/>
</dbReference>
<comment type="similarity">
    <text evidence="6">Belongs to the PurS family.</text>
</comment>
<dbReference type="Gene3D" id="3.30.1280.10">
    <property type="entry name" value="Phosphoribosylformylglycinamidine synthase subunit PurS"/>
    <property type="match status" value="1"/>
</dbReference>
<evidence type="ECO:0000313" key="7">
    <source>
        <dbReference type="EMBL" id="CAE09737.1"/>
    </source>
</evidence>
<dbReference type="HOGENOM" id="CLU_164833_3_0_7"/>
<dbReference type="RefSeq" id="WP_011138537.1">
    <property type="nucleotide sequence ID" value="NC_005090.1"/>
</dbReference>
<dbReference type="HAMAP" id="MF_01926">
    <property type="entry name" value="PurS"/>
    <property type="match status" value="1"/>
</dbReference>
<keyword evidence="1 6" id="KW-0963">Cytoplasm</keyword>
<dbReference type="GO" id="GO:0006189">
    <property type="term" value="P:'de novo' IMP biosynthetic process"/>
    <property type="evidence" value="ECO:0007669"/>
    <property type="project" value="UniProtKB-UniRule"/>
</dbReference>
<keyword evidence="2 6" id="KW-0436">Ligase</keyword>
<dbReference type="EC" id="6.3.5.3" evidence="6"/>
<dbReference type="eggNOG" id="COG1828">
    <property type="taxonomic scope" value="Bacteria"/>
</dbReference>
<evidence type="ECO:0000256" key="2">
    <source>
        <dbReference type="ARBA" id="ARBA00022598"/>
    </source>
</evidence>
<reference evidence="7 8" key="1">
    <citation type="journal article" date="2003" name="Proc. Natl. Acad. Sci. U.S.A.">
        <title>Complete genome sequence and analysis of Wolinella succinogenes.</title>
        <authorList>
            <person name="Baar C."/>
            <person name="Eppinger M."/>
            <person name="Raddatz G."/>
            <person name="Simon JM."/>
            <person name="Lanz C."/>
            <person name="Klimmek O."/>
            <person name="Nandakumar R."/>
            <person name="Gross R."/>
            <person name="Rosinus A."/>
            <person name="Keller H."/>
            <person name="Jagtap P."/>
            <person name="Linke B."/>
            <person name="Meyer F."/>
            <person name="Lederer H."/>
            <person name="Schuster S.C."/>
        </authorList>
    </citation>
    <scope>NUCLEOTIDE SEQUENCE [LARGE SCALE GENOMIC DNA]</scope>
    <source>
        <strain evidence="8">ATCC 29543 / DSM 1740 / CCUG 13145 / JCM 31913 / LMG 7466 / NCTC 11488 / FDC 602W</strain>
    </source>
</reference>
<accession>Q7M9X6</accession>
<evidence type="ECO:0000313" key="8">
    <source>
        <dbReference type="Proteomes" id="UP000000422"/>
    </source>
</evidence>
<evidence type="ECO:0000256" key="1">
    <source>
        <dbReference type="ARBA" id="ARBA00022490"/>
    </source>
</evidence>
<dbReference type="Pfam" id="PF02700">
    <property type="entry name" value="PurS"/>
    <property type="match status" value="1"/>
</dbReference>
<protein>
    <recommendedName>
        <fullName evidence="6">Phosphoribosylformylglycinamidine synthase subunit PurS</fullName>
        <shortName evidence="6">FGAM synthase</shortName>
        <ecNumber evidence="6">6.3.5.3</ecNumber>
    </recommendedName>
    <alternativeName>
        <fullName evidence="6">Formylglycinamide ribonucleotide amidotransferase subunit III</fullName>
        <shortName evidence="6">FGAR amidotransferase III</shortName>
        <shortName evidence="6">FGAR-AT III</shortName>
    </alternativeName>
    <alternativeName>
        <fullName evidence="6">Phosphoribosylformylglycinamidine synthase subunit III</fullName>
    </alternativeName>
</protein>
<dbReference type="InterPro" id="IPR036604">
    <property type="entry name" value="PurS-like_sf"/>
</dbReference>
<dbReference type="NCBIfam" id="NF004630">
    <property type="entry name" value="PRK05974.1"/>
    <property type="match status" value="1"/>
</dbReference>
<name>Q7M9X6_WOLSU</name>
<dbReference type="GO" id="GO:0004642">
    <property type="term" value="F:phosphoribosylformylglycinamidine synthase activity"/>
    <property type="evidence" value="ECO:0007669"/>
    <property type="project" value="UniProtKB-UniRule"/>
</dbReference>
<dbReference type="GO" id="GO:0005737">
    <property type="term" value="C:cytoplasm"/>
    <property type="evidence" value="ECO:0007669"/>
    <property type="project" value="UniProtKB-SubCell"/>
</dbReference>
<dbReference type="InterPro" id="IPR003850">
    <property type="entry name" value="PurS"/>
</dbReference>
<evidence type="ECO:0000256" key="6">
    <source>
        <dbReference type="HAMAP-Rule" id="MF_01926"/>
    </source>
</evidence>
<dbReference type="STRING" id="273121.WS0606"/>
<comment type="pathway">
    <text evidence="6">Purine metabolism; IMP biosynthesis via de novo pathway; 5-amino-1-(5-phospho-D-ribosyl)imidazole from N(2)-formyl-N(1)-(5-phospho-D-ribosyl)glycinamide: step 1/2.</text>
</comment>
<dbReference type="PANTHER" id="PTHR34696">
    <property type="entry name" value="PHOSPHORIBOSYLFORMYLGLYCINAMIDINE SYNTHASE SUBUNIT PURS"/>
    <property type="match status" value="1"/>
</dbReference>
<keyword evidence="4 6" id="KW-0658">Purine biosynthesis</keyword>
<dbReference type="PANTHER" id="PTHR34696:SF1">
    <property type="entry name" value="PHOSPHORIBOSYLFORMYLGLYCINAMIDINE SYNTHASE SUBUNIT PURS"/>
    <property type="match status" value="1"/>
</dbReference>
<organism evidence="8">
    <name type="scientific">Wolinella succinogenes (strain ATCC 29543 / DSM 1740 / CCUG 13145 / JCM 31913 / LMG 7466 / NCTC 11488 / FDC 602W)</name>
    <name type="common">Vibrio succinogenes</name>
    <dbReference type="NCBI Taxonomy" id="273121"/>
    <lineage>
        <taxon>Bacteria</taxon>
        <taxon>Pseudomonadati</taxon>
        <taxon>Campylobacterota</taxon>
        <taxon>Epsilonproteobacteria</taxon>
        <taxon>Campylobacterales</taxon>
        <taxon>Helicobacteraceae</taxon>
        <taxon>Wolinella</taxon>
    </lineage>
</organism>
<keyword evidence="8" id="KW-1185">Reference proteome</keyword>
<dbReference type="SUPFAM" id="SSF82697">
    <property type="entry name" value="PurS-like"/>
    <property type="match status" value="1"/>
</dbReference>
<evidence type="ECO:0000256" key="3">
    <source>
        <dbReference type="ARBA" id="ARBA00022741"/>
    </source>
</evidence>
<dbReference type="AlphaFoldDB" id="Q7M9X6"/>
<evidence type="ECO:0000256" key="4">
    <source>
        <dbReference type="ARBA" id="ARBA00022755"/>
    </source>
</evidence>
<evidence type="ECO:0000256" key="5">
    <source>
        <dbReference type="ARBA" id="ARBA00022840"/>
    </source>
</evidence>
<keyword evidence="5 6" id="KW-0067">ATP-binding</keyword>
<comment type="catalytic activity">
    <reaction evidence="6">
        <text>N(2)-formyl-N(1)-(5-phospho-beta-D-ribosyl)glycinamide + L-glutamine + ATP + H2O = 2-formamido-N(1)-(5-O-phospho-beta-D-ribosyl)acetamidine + L-glutamate + ADP + phosphate + H(+)</text>
        <dbReference type="Rhea" id="RHEA:17129"/>
        <dbReference type="ChEBI" id="CHEBI:15377"/>
        <dbReference type="ChEBI" id="CHEBI:15378"/>
        <dbReference type="ChEBI" id="CHEBI:29985"/>
        <dbReference type="ChEBI" id="CHEBI:30616"/>
        <dbReference type="ChEBI" id="CHEBI:43474"/>
        <dbReference type="ChEBI" id="CHEBI:58359"/>
        <dbReference type="ChEBI" id="CHEBI:147286"/>
        <dbReference type="ChEBI" id="CHEBI:147287"/>
        <dbReference type="ChEBI" id="CHEBI:456216"/>
        <dbReference type="EC" id="6.3.5.3"/>
    </reaction>
</comment>
<dbReference type="EMBL" id="BX571658">
    <property type="protein sequence ID" value="CAE09737.1"/>
    <property type="molecule type" value="Genomic_DNA"/>
</dbReference>
<comment type="subcellular location">
    <subcellularLocation>
        <location evidence="6">Cytoplasm</location>
    </subcellularLocation>
</comment>
<dbReference type="UniPathway" id="UPA00074">
    <property type="reaction ID" value="UER00128"/>
</dbReference>
<sequence length="80" mass="8577">MTAKITVSLKPGVLDPQAKAIGHALEVLGFEGIQETVVGKIITLKLAESDAIKAKESVTQMCETLLANTVIENYQIELLP</sequence>
<keyword evidence="3 6" id="KW-0547">Nucleotide-binding</keyword>
<gene>
    <name evidence="6" type="primary">purS</name>
    <name evidence="7" type="ordered locus">WS0606</name>
</gene>
<comment type="function">
    <text evidence="6">Part of the phosphoribosylformylglycinamidine synthase complex involved in the purines biosynthetic pathway. Catalyzes the ATP-dependent conversion of formylglycinamide ribonucleotide (FGAR) and glutamine to yield formylglycinamidine ribonucleotide (FGAM) and glutamate. The FGAM synthase complex is composed of three subunits. PurQ produces an ammonia molecule by converting glutamine to glutamate. PurL transfers the ammonia molecule to FGAR to form FGAM in an ATP-dependent manner. PurS interacts with PurQ and PurL and is thought to assist in the transfer of the ammonia molecule from PurQ to PurL.</text>
</comment>